<accession>A0A7J0BUK4</accession>
<evidence type="ECO:0000259" key="13">
    <source>
        <dbReference type="PROSITE" id="PS51747"/>
    </source>
</evidence>
<comment type="catalytic activity">
    <reaction evidence="9">
        <text>5-amino-6-(5-phospho-D-ribitylamino)uracil + NADP(+) = 5-amino-6-(5-phospho-D-ribosylamino)uracil + NADPH + H(+)</text>
        <dbReference type="Rhea" id="RHEA:17845"/>
        <dbReference type="ChEBI" id="CHEBI:15378"/>
        <dbReference type="ChEBI" id="CHEBI:57783"/>
        <dbReference type="ChEBI" id="CHEBI:58349"/>
        <dbReference type="ChEBI" id="CHEBI:58421"/>
        <dbReference type="ChEBI" id="CHEBI:58453"/>
        <dbReference type="EC" id="1.1.1.193"/>
    </reaction>
</comment>
<evidence type="ECO:0000256" key="5">
    <source>
        <dbReference type="ARBA" id="ARBA00007417"/>
    </source>
</evidence>
<dbReference type="PROSITE" id="PS51747">
    <property type="entry name" value="CYT_DCMP_DEAMINASES_2"/>
    <property type="match status" value="1"/>
</dbReference>
<feature type="binding site" evidence="12">
    <location>
        <position position="89"/>
    </location>
    <ligand>
        <name>Zn(2+)</name>
        <dbReference type="ChEBI" id="CHEBI:29105"/>
        <note>catalytic</note>
    </ligand>
</feature>
<feature type="binding site" evidence="11">
    <location>
        <position position="158"/>
    </location>
    <ligand>
        <name>NADP(+)</name>
        <dbReference type="ChEBI" id="CHEBI:58349"/>
    </ligand>
</feature>
<keyword evidence="9" id="KW-0378">Hydrolase</keyword>
<dbReference type="Gene3D" id="3.40.140.10">
    <property type="entry name" value="Cytidine Deaminase, domain 2"/>
    <property type="match status" value="1"/>
</dbReference>
<feature type="binding site" evidence="12">
    <location>
        <position position="52"/>
    </location>
    <ligand>
        <name>Zn(2+)</name>
        <dbReference type="ChEBI" id="CHEBI:29105"/>
        <note>catalytic</note>
    </ligand>
</feature>
<keyword evidence="9 12" id="KW-0479">Metal-binding</keyword>
<feature type="binding site" evidence="11">
    <location>
        <position position="174"/>
    </location>
    <ligand>
        <name>NADP(+)</name>
        <dbReference type="ChEBI" id="CHEBI:58349"/>
    </ligand>
</feature>
<dbReference type="GO" id="GO:0008703">
    <property type="term" value="F:5-amino-6-(5-phosphoribosylamino)uracil reductase activity"/>
    <property type="evidence" value="ECO:0007669"/>
    <property type="project" value="UniProtKB-EC"/>
</dbReference>
<comment type="cofactor">
    <cofactor evidence="9 12">
        <name>Zn(2+)</name>
        <dbReference type="ChEBI" id="CHEBI:29105"/>
    </cofactor>
    <text evidence="9 12">Binds 1 zinc ion.</text>
</comment>
<feature type="domain" description="CMP/dCMP-type deaminase" evidence="13">
    <location>
        <begin position="3"/>
        <end position="116"/>
    </location>
</feature>
<evidence type="ECO:0000256" key="7">
    <source>
        <dbReference type="ARBA" id="ARBA00023002"/>
    </source>
</evidence>
<feature type="binding site" evidence="11">
    <location>
        <position position="204"/>
    </location>
    <ligand>
        <name>NADP(+)</name>
        <dbReference type="ChEBI" id="CHEBI:58349"/>
    </ligand>
</feature>
<evidence type="ECO:0000256" key="2">
    <source>
        <dbReference type="ARBA" id="ARBA00004882"/>
    </source>
</evidence>
<evidence type="ECO:0000256" key="1">
    <source>
        <dbReference type="ARBA" id="ARBA00002151"/>
    </source>
</evidence>
<feature type="binding site" evidence="11">
    <location>
        <position position="188"/>
    </location>
    <ligand>
        <name>substrate</name>
    </ligand>
</feature>
<feature type="binding site" evidence="11">
    <location>
        <position position="211"/>
    </location>
    <ligand>
        <name>substrate</name>
    </ligand>
</feature>
<comment type="caution">
    <text evidence="14">The sequence shown here is derived from an EMBL/GenBank/DDBJ whole genome shotgun (WGS) entry which is preliminary data.</text>
</comment>
<evidence type="ECO:0000256" key="6">
    <source>
        <dbReference type="ARBA" id="ARBA00022857"/>
    </source>
</evidence>
<name>A0A7J0BUK4_9BACT</name>
<keyword evidence="15" id="KW-1185">Reference proteome</keyword>
<dbReference type="InterPro" id="IPR016193">
    <property type="entry name" value="Cytidine_deaminase-like"/>
</dbReference>
<keyword evidence="7 9" id="KW-0560">Oxidoreductase</keyword>
<feature type="active site" description="Proton donor" evidence="10">
    <location>
        <position position="54"/>
    </location>
</feature>
<evidence type="ECO:0000313" key="14">
    <source>
        <dbReference type="EMBL" id="GFM37390.1"/>
    </source>
</evidence>
<dbReference type="RefSeq" id="WP_373869059.1">
    <property type="nucleotide sequence ID" value="NZ_BLVP01000008.1"/>
</dbReference>
<feature type="binding site" evidence="11">
    <location>
        <position position="172"/>
    </location>
    <ligand>
        <name>substrate</name>
    </ligand>
</feature>
<dbReference type="EC" id="3.5.4.26" evidence="9"/>
<evidence type="ECO:0000256" key="10">
    <source>
        <dbReference type="PIRSR" id="PIRSR006769-1"/>
    </source>
</evidence>
<dbReference type="InterPro" id="IPR002125">
    <property type="entry name" value="CMP_dCMP_dom"/>
</dbReference>
<dbReference type="Pfam" id="PF00383">
    <property type="entry name" value="dCMP_cyt_deam_1"/>
    <property type="match status" value="1"/>
</dbReference>
<keyword evidence="6 9" id="KW-0521">NADP</keyword>
<dbReference type="InterPro" id="IPR050765">
    <property type="entry name" value="Riboflavin_Biosynth_HTPR"/>
</dbReference>
<feature type="binding site" evidence="11">
    <location>
        <position position="229"/>
    </location>
    <ligand>
        <name>NADP(+)</name>
        <dbReference type="ChEBI" id="CHEBI:58349"/>
    </ligand>
</feature>
<reference evidence="14 15" key="1">
    <citation type="submission" date="2020-05" db="EMBL/GenBank/DDBJ databases">
        <title>Draft genome sequence of Desulfovibrio psychrotolerans JS1T.</title>
        <authorList>
            <person name="Ueno A."/>
            <person name="Tamazawa S."/>
            <person name="Tamamura S."/>
            <person name="Murakami T."/>
            <person name="Kiyama T."/>
            <person name="Inomata H."/>
            <person name="Amano Y."/>
            <person name="Miyakawa K."/>
            <person name="Tamaki H."/>
            <person name="Naganuma T."/>
            <person name="Kaneko K."/>
        </authorList>
    </citation>
    <scope>NUCLEOTIDE SEQUENCE [LARGE SCALE GENOMIC DNA]</scope>
    <source>
        <strain evidence="14 15">JS1</strain>
    </source>
</reference>
<evidence type="ECO:0000313" key="15">
    <source>
        <dbReference type="Proteomes" id="UP000503820"/>
    </source>
</evidence>
<proteinExistence type="inferred from homology"/>
<feature type="binding site" evidence="11">
    <location>
        <position position="200"/>
    </location>
    <ligand>
        <name>NADP(+)</name>
        <dbReference type="ChEBI" id="CHEBI:58349"/>
    </ligand>
</feature>
<organism evidence="14 15">
    <name type="scientific">Desulfovibrio psychrotolerans</name>
    <dbReference type="NCBI Taxonomy" id="415242"/>
    <lineage>
        <taxon>Bacteria</taxon>
        <taxon>Pseudomonadati</taxon>
        <taxon>Thermodesulfobacteriota</taxon>
        <taxon>Desulfovibrionia</taxon>
        <taxon>Desulfovibrionales</taxon>
        <taxon>Desulfovibrionaceae</taxon>
        <taxon>Desulfovibrio</taxon>
    </lineage>
</organism>
<comment type="pathway">
    <text evidence="3 9">Cofactor biosynthesis; riboflavin biosynthesis; 5-amino-6-(D-ribitylamino)uracil from GTP: step 3/4.</text>
</comment>
<dbReference type="GO" id="GO:0009231">
    <property type="term" value="P:riboflavin biosynthetic process"/>
    <property type="evidence" value="ECO:0007669"/>
    <property type="project" value="UniProtKB-UniPathway"/>
</dbReference>
<dbReference type="CDD" id="cd01284">
    <property type="entry name" value="Riboflavin_deaminase-reductase"/>
    <property type="match status" value="1"/>
</dbReference>
<dbReference type="UniPathway" id="UPA00275">
    <property type="reaction ID" value="UER00401"/>
</dbReference>
<dbReference type="InterPro" id="IPR024072">
    <property type="entry name" value="DHFR-like_dom_sf"/>
</dbReference>
<dbReference type="PANTHER" id="PTHR38011:SF7">
    <property type="entry name" value="2,5-DIAMINO-6-RIBOSYLAMINO-4(3H)-PYRIMIDINONE 5'-PHOSPHATE REDUCTASE"/>
    <property type="match status" value="1"/>
</dbReference>
<comment type="function">
    <text evidence="1 9">Converts 2,5-diamino-6-(ribosylamino)-4(3h)-pyrimidinone 5'-phosphate into 5-amino-6-(ribosylamino)-2,4(1h,3h)-pyrimidinedione 5'-phosphate.</text>
</comment>
<evidence type="ECO:0000256" key="12">
    <source>
        <dbReference type="PIRSR" id="PIRSR006769-3"/>
    </source>
</evidence>
<comment type="catalytic activity">
    <reaction evidence="9">
        <text>2,5-diamino-6-hydroxy-4-(5-phosphoribosylamino)-pyrimidine + H2O + H(+) = 5-amino-6-(5-phospho-D-ribosylamino)uracil + NH4(+)</text>
        <dbReference type="Rhea" id="RHEA:21868"/>
        <dbReference type="ChEBI" id="CHEBI:15377"/>
        <dbReference type="ChEBI" id="CHEBI:15378"/>
        <dbReference type="ChEBI" id="CHEBI:28938"/>
        <dbReference type="ChEBI" id="CHEBI:58453"/>
        <dbReference type="ChEBI" id="CHEBI:58614"/>
        <dbReference type="EC" id="3.5.4.26"/>
    </reaction>
</comment>
<dbReference type="Pfam" id="PF01872">
    <property type="entry name" value="RibD_C"/>
    <property type="match status" value="1"/>
</dbReference>
<evidence type="ECO:0000256" key="3">
    <source>
        <dbReference type="ARBA" id="ARBA00004910"/>
    </source>
</evidence>
<dbReference type="PANTHER" id="PTHR38011">
    <property type="entry name" value="DIHYDROFOLATE REDUCTASE FAMILY PROTEIN (AFU_ORTHOLOGUE AFUA_8G06820)"/>
    <property type="match status" value="1"/>
</dbReference>
<dbReference type="SUPFAM" id="SSF53597">
    <property type="entry name" value="Dihydrofolate reductase-like"/>
    <property type="match status" value="1"/>
</dbReference>
<evidence type="ECO:0000256" key="11">
    <source>
        <dbReference type="PIRSR" id="PIRSR006769-2"/>
    </source>
</evidence>
<comment type="pathway">
    <text evidence="2 9">Cofactor biosynthesis; riboflavin biosynthesis; 5-amino-6-(D-ribitylamino)uracil from GTP: step 2/4.</text>
</comment>
<evidence type="ECO:0000256" key="8">
    <source>
        <dbReference type="ARBA" id="ARBA00023268"/>
    </source>
</evidence>
<feature type="binding site" evidence="11">
    <location>
        <position position="267"/>
    </location>
    <ligand>
        <name>substrate</name>
    </ligand>
</feature>
<sequence length="383" mass="41686">MGHPMEPFMREAMALAEKGRWHAAPNPTVGAVLVHQGAVVARGWHTACGQPHAEVECLRDAARNNVDPAECTLVVTLEPCNHHGKTPPCTQAILEAGIRNVVVGFCDPNPKAAGGADFLRGHGVHVETGILEQECRDQITDFLTWVATPLPYTILKLASTLDGKIATRSGNSRWISGPESRARVHELRRRVGAVIVGGTTFRKDDPQLTCRLDETDGALQQPLAVVITSQLPNVPESFKLLRERPEQTVFWTTDDAAQSRAAEVLRERGCTVMALPSTADTTHGARDIAHGLAWLRSHHGCLYTLCEGGGKLALTMLELGLAQEFQLHMAPKIMADSKAPGLFDGRNPATMEEVLGLRMTATEKSGDDVIITLRRREELCSQD</sequence>
<keyword evidence="9" id="KW-0686">Riboflavin biosynthesis</keyword>
<keyword evidence="9 12" id="KW-0862">Zinc</keyword>
<dbReference type="NCBIfam" id="TIGR00326">
    <property type="entry name" value="eubact_ribD"/>
    <property type="match status" value="1"/>
</dbReference>
<evidence type="ECO:0000256" key="4">
    <source>
        <dbReference type="ARBA" id="ARBA00005259"/>
    </source>
</evidence>
<dbReference type="InterPro" id="IPR004794">
    <property type="entry name" value="Eubact_RibD"/>
</dbReference>
<dbReference type="GO" id="GO:0008835">
    <property type="term" value="F:diaminohydroxyphosphoribosylaminopyrimidine deaminase activity"/>
    <property type="evidence" value="ECO:0007669"/>
    <property type="project" value="UniProtKB-EC"/>
</dbReference>
<dbReference type="Gene3D" id="3.40.430.10">
    <property type="entry name" value="Dihydrofolate Reductase, subunit A"/>
    <property type="match status" value="1"/>
</dbReference>
<dbReference type="PIRSF" id="PIRSF006769">
    <property type="entry name" value="RibD"/>
    <property type="match status" value="1"/>
</dbReference>
<dbReference type="AlphaFoldDB" id="A0A7J0BUK4"/>
<feature type="binding site" evidence="12">
    <location>
        <position position="80"/>
    </location>
    <ligand>
        <name>Zn(2+)</name>
        <dbReference type="ChEBI" id="CHEBI:29105"/>
        <note>catalytic</note>
    </ligand>
</feature>
<gene>
    <name evidence="14" type="primary">ribD</name>
    <name evidence="14" type="ORF">DSM19430T_20740</name>
</gene>
<protein>
    <recommendedName>
        <fullName evidence="9">Riboflavin biosynthesis protein RibD</fullName>
    </recommendedName>
    <domain>
        <recommendedName>
            <fullName evidence="9">Diaminohydroxyphosphoribosylaminopyrimidine deaminase</fullName>
            <shortName evidence="9">DRAP deaminase</shortName>
            <ecNumber evidence="9">3.5.4.26</ecNumber>
        </recommendedName>
        <alternativeName>
            <fullName evidence="9">Riboflavin-specific deaminase</fullName>
        </alternativeName>
    </domain>
    <domain>
        <recommendedName>
            <fullName evidence="9">5-amino-6-(5-phosphoribosylamino)uracil reductase</fullName>
            <ecNumber evidence="9">1.1.1.193</ecNumber>
        </recommendedName>
        <alternativeName>
            <fullName evidence="9">HTP reductase</fullName>
        </alternativeName>
    </domain>
</protein>
<dbReference type="InterPro" id="IPR002734">
    <property type="entry name" value="RibDG_C"/>
</dbReference>
<feature type="binding site" evidence="11">
    <location>
        <position position="208"/>
    </location>
    <ligand>
        <name>substrate</name>
    </ligand>
</feature>
<evidence type="ECO:0000256" key="9">
    <source>
        <dbReference type="PIRNR" id="PIRNR006769"/>
    </source>
</evidence>
<comment type="similarity">
    <text evidence="5 9">In the C-terminal section; belongs to the HTP reductase family.</text>
</comment>
<dbReference type="Proteomes" id="UP000503820">
    <property type="component" value="Unassembled WGS sequence"/>
</dbReference>
<comment type="similarity">
    <text evidence="4 9">In the N-terminal section; belongs to the cytidine and deoxycytidylate deaminase family.</text>
</comment>
<dbReference type="SUPFAM" id="SSF53927">
    <property type="entry name" value="Cytidine deaminase-like"/>
    <property type="match status" value="1"/>
</dbReference>
<dbReference type="EC" id="1.1.1.193" evidence="9"/>
<dbReference type="GO" id="GO:0046872">
    <property type="term" value="F:metal ion binding"/>
    <property type="evidence" value="ECO:0007669"/>
    <property type="project" value="UniProtKB-KW"/>
</dbReference>
<keyword evidence="8" id="KW-0511">Multifunctional enzyme</keyword>
<dbReference type="EMBL" id="BLVP01000008">
    <property type="protein sequence ID" value="GFM37390.1"/>
    <property type="molecule type" value="Genomic_DNA"/>
</dbReference>